<evidence type="ECO:0000313" key="9">
    <source>
        <dbReference type="EMBL" id="MDR5896453.1"/>
    </source>
</evidence>
<dbReference type="EMBL" id="JARWAO010000005">
    <property type="protein sequence ID" value="MDR5896453.1"/>
    <property type="molecule type" value="Genomic_DNA"/>
</dbReference>
<evidence type="ECO:0000256" key="1">
    <source>
        <dbReference type="ARBA" id="ARBA00004651"/>
    </source>
</evidence>
<evidence type="ECO:0000256" key="6">
    <source>
        <dbReference type="ARBA" id="ARBA00023136"/>
    </source>
</evidence>
<gene>
    <name evidence="9" type="ORF">QC825_10250</name>
</gene>
<proteinExistence type="inferred from homology"/>
<dbReference type="PANTHER" id="PTHR40074:SF2">
    <property type="entry name" value="O-ACETYLTRANSFERASE WECH"/>
    <property type="match status" value="1"/>
</dbReference>
<reference evidence="9 10" key="1">
    <citation type="submission" date="2023-04" db="EMBL/GenBank/DDBJ databases">
        <title>A long-awaited taxogenomic arrangement of the family Halomonadaceae.</title>
        <authorList>
            <person name="De La Haba R."/>
            <person name="Chuvochina M."/>
            <person name="Wittouck S."/>
            <person name="Arahal D.R."/>
            <person name="Sanchez-Porro C."/>
            <person name="Hugenholtz P."/>
            <person name="Ventosa A."/>
        </authorList>
    </citation>
    <scope>NUCLEOTIDE SEQUENCE [LARGE SCALE GENOMIC DNA]</scope>
    <source>
        <strain evidence="9 10">DSM 22428</strain>
    </source>
</reference>
<keyword evidence="4 7" id="KW-0812">Transmembrane</keyword>
<evidence type="ECO:0000313" key="10">
    <source>
        <dbReference type="Proteomes" id="UP001269375"/>
    </source>
</evidence>
<keyword evidence="5 7" id="KW-1133">Transmembrane helix</keyword>
<dbReference type="Proteomes" id="UP001269375">
    <property type="component" value="Unassembled WGS sequence"/>
</dbReference>
<keyword evidence="3" id="KW-1003">Cell membrane</keyword>
<sequence length="354" mass="40184">MTSASPIAKSSKPRYQWMDAMRGLAICLVVYFHGTATLPAKLEDTSPIFEAFALPMQPLRMPLLMFLSGLLLIGSVKKGPRKFFSGKVQHILYPYIVWTLVMVGVYKMREIMLGKDGLDFVHAVLTGGADHLWFLHMLFLFYLAAYFLMHIRPWFGLVLSIALYIPFWLMEYENLRFFHHAIFFMLGGWAGCHIAKTVELLKQLHWSIAGAMFIAGMVFFIDGMYDYEWPDVYFLDFTVAALAIIPGAIKAMMWVSTTRISPPLEWMGKNSLPIYMVHWPLMYASPVFIAKFYSGNPDIMLVFFIAGVLAMCCATAYLSKKFVLVSLLFSSKAWGELYTSIKYSRSGVASTADS</sequence>
<protein>
    <submittedName>
        <fullName evidence="9">Acyltransferase</fullName>
        <ecNumber evidence="9">2.3.1.-</ecNumber>
    </submittedName>
</protein>
<evidence type="ECO:0000256" key="2">
    <source>
        <dbReference type="ARBA" id="ARBA00007400"/>
    </source>
</evidence>
<dbReference type="Pfam" id="PF01757">
    <property type="entry name" value="Acyl_transf_3"/>
    <property type="match status" value="1"/>
</dbReference>
<keyword evidence="6 7" id="KW-0472">Membrane</keyword>
<evidence type="ECO:0000256" key="5">
    <source>
        <dbReference type="ARBA" id="ARBA00022989"/>
    </source>
</evidence>
<dbReference type="EC" id="2.3.1.-" evidence="9"/>
<keyword evidence="9" id="KW-0012">Acyltransferase</keyword>
<comment type="similarity">
    <text evidence="2">Belongs to the acyltransferase 3 family.</text>
</comment>
<feature type="transmembrane region" description="Helical" evidence="7">
    <location>
        <begin position="151"/>
        <end position="169"/>
    </location>
</feature>
<feature type="transmembrane region" description="Helical" evidence="7">
    <location>
        <begin position="88"/>
        <end position="108"/>
    </location>
</feature>
<dbReference type="GO" id="GO:0016746">
    <property type="term" value="F:acyltransferase activity"/>
    <property type="evidence" value="ECO:0007669"/>
    <property type="project" value="UniProtKB-KW"/>
</dbReference>
<comment type="subcellular location">
    <subcellularLocation>
        <location evidence="1">Cell membrane</location>
        <topology evidence="1">Multi-pass membrane protein</topology>
    </subcellularLocation>
</comment>
<evidence type="ECO:0000256" key="3">
    <source>
        <dbReference type="ARBA" id="ARBA00022475"/>
    </source>
</evidence>
<feature type="transmembrane region" description="Helical" evidence="7">
    <location>
        <begin position="274"/>
        <end position="293"/>
    </location>
</feature>
<feature type="transmembrane region" description="Helical" evidence="7">
    <location>
        <begin position="59"/>
        <end position="76"/>
    </location>
</feature>
<dbReference type="InterPro" id="IPR002656">
    <property type="entry name" value="Acyl_transf_3_dom"/>
</dbReference>
<feature type="transmembrane region" description="Helical" evidence="7">
    <location>
        <begin position="233"/>
        <end position="253"/>
    </location>
</feature>
<evidence type="ECO:0000256" key="7">
    <source>
        <dbReference type="SAM" id="Phobius"/>
    </source>
</evidence>
<feature type="transmembrane region" description="Helical" evidence="7">
    <location>
        <begin position="175"/>
        <end position="192"/>
    </location>
</feature>
<feature type="transmembrane region" description="Helical" evidence="7">
    <location>
        <begin position="204"/>
        <end position="221"/>
    </location>
</feature>
<accession>A0ABU1GWL6</accession>
<keyword evidence="10" id="KW-1185">Reference proteome</keyword>
<evidence type="ECO:0000259" key="8">
    <source>
        <dbReference type="Pfam" id="PF01757"/>
    </source>
</evidence>
<feature type="transmembrane region" description="Helical" evidence="7">
    <location>
        <begin position="20"/>
        <end position="39"/>
    </location>
</feature>
<keyword evidence="9" id="KW-0808">Transferase</keyword>
<dbReference type="RefSeq" id="WP_251594084.1">
    <property type="nucleotide sequence ID" value="NZ_JAMLJI010000003.1"/>
</dbReference>
<feature type="domain" description="Acyltransferase 3" evidence="8">
    <location>
        <begin position="16"/>
        <end position="314"/>
    </location>
</feature>
<organism evidence="9 10">
    <name type="scientific">Larsenimonas suaedae</name>
    <dbReference type="NCBI Taxonomy" id="1851019"/>
    <lineage>
        <taxon>Bacteria</taxon>
        <taxon>Pseudomonadati</taxon>
        <taxon>Pseudomonadota</taxon>
        <taxon>Gammaproteobacteria</taxon>
        <taxon>Oceanospirillales</taxon>
        <taxon>Halomonadaceae</taxon>
        <taxon>Larsenimonas</taxon>
    </lineage>
</organism>
<dbReference type="PANTHER" id="PTHR40074">
    <property type="entry name" value="O-ACETYLTRANSFERASE WECH"/>
    <property type="match status" value="1"/>
</dbReference>
<feature type="transmembrane region" description="Helical" evidence="7">
    <location>
        <begin position="120"/>
        <end position="144"/>
    </location>
</feature>
<name>A0ABU1GWL6_9GAMM</name>
<evidence type="ECO:0000256" key="4">
    <source>
        <dbReference type="ARBA" id="ARBA00022692"/>
    </source>
</evidence>
<feature type="transmembrane region" description="Helical" evidence="7">
    <location>
        <begin position="299"/>
        <end position="318"/>
    </location>
</feature>
<comment type="caution">
    <text evidence="9">The sequence shown here is derived from an EMBL/GenBank/DDBJ whole genome shotgun (WGS) entry which is preliminary data.</text>
</comment>